<evidence type="ECO:0000313" key="3">
    <source>
        <dbReference type="EMBL" id="KZU94192.1"/>
    </source>
</evidence>
<dbReference type="EMBL" id="LUXM01000033">
    <property type="protein sequence ID" value="KZU94192.1"/>
    <property type="molecule type" value="Genomic_DNA"/>
</dbReference>
<dbReference type="RefSeq" id="WP_013355252.1">
    <property type="nucleotide sequence ID" value="NZ_CABMJP010000001.1"/>
</dbReference>
<sequence length="524" mass="58475">MHKRLWQLVIMGVIILCSWLLPTEIHAQTSATHVMLVYDSRNVANNDQTKIAMIQRILTGLHISIKTVAAEDYHAGELRHYQGVITLINWPQTKLNNAAFIKDRKQFSGTKLHIGTNLTAIEAQQLNAQPVKVYQQQFFLQSNDQQVRQLLPFMSSMTALTKLPAKAKTIGYLRAQSSLKHEYPYGTIVGRYGYLPYLSTGGYSLVLATQTMATLFGTRSHYQPLLTITKVTPYSNLNLLNKLSATLYQQGIPFAVSTTTVGTNGKFKAYQRFAKVLRLIENRGGVIFLKTPVVGGVTASSGPGLSKLMDSYVIQLAQNQVYPVGISASAYWNQDRVYRQNALTKANQVLLLPDPKVTTYAHQDNQATVFDQAFYGVSAKSFETLKSGDQLSKLALNFAIPTALTMTMPDSETSLHNLTRQLSRMNYQWFDPAQQMTTTMLKSGTATISYRRGTYLLNGAPTQVTDNAPATTTLAAVKPAESWMNRFFKTQGSVLLIFFSVTLGIFVLFIVIGRRVYLNMFKPK</sequence>
<keyword evidence="1" id="KW-0812">Transmembrane</keyword>
<dbReference type="Proteomes" id="UP000076989">
    <property type="component" value="Unassembled WGS sequence"/>
</dbReference>
<keyword evidence="1" id="KW-0472">Membrane</keyword>
<proteinExistence type="predicted"/>
<feature type="transmembrane region" description="Helical" evidence="1">
    <location>
        <begin position="494"/>
        <end position="517"/>
    </location>
</feature>
<dbReference type="AlphaFoldDB" id="A0A165GPG0"/>
<evidence type="ECO:0000313" key="5">
    <source>
        <dbReference type="Proteomes" id="UP000076989"/>
    </source>
</evidence>
<dbReference type="PATRIC" id="fig|1590.144.peg.630"/>
<comment type="caution">
    <text evidence="3">The sequence shown here is derived from an EMBL/GenBank/DDBJ whole genome shotgun (WGS) entry which is preliminary data.</text>
</comment>
<dbReference type="EMBL" id="LUWI01000016">
    <property type="protein sequence ID" value="KZU05697.1"/>
    <property type="molecule type" value="Genomic_DNA"/>
</dbReference>
<reference evidence="4 5" key="1">
    <citation type="submission" date="2016-03" db="EMBL/GenBank/DDBJ databases">
        <title>Comparative genomics of 54 Lactobacillus plantarum strains reveals genomic uncoupling from niche constraints.</title>
        <authorList>
            <person name="Martino M.E."/>
        </authorList>
    </citation>
    <scope>NUCLEOTIDE SEQUENCE [LARGE SCALE GENOMIC DNA]</scope>
    <source>
        <strain evidence="3 4">19.1</strain>
        <strain evidence="2 5">Nizo2260</strain>
    </source>
</reference>
<accession>A0A165GPG0</accession>
<keyword evidence="1" id="KW-1133">Transmembrane helix</keyword>
<evidence type="ECO:0000256" key="1">
    <source>
        <dbReference type="SAM" id="Phobius"/>
    </source>
</evidence>
<evidence type="ECO:0008006" key="6">
    <source>
        <dbReference type="Google" id="ProtNLM"/>
    </source>
</evidence>
<gene>
    <name evidence="3" type="ORF">Lp19_2166</name>
    <name evidence="2" type="ORF">Nizo2260_1092</name>
</gene>
<organism evidence="3 4">
    <name type="scientific">Lactiplantibacillus plantarum</name>
    <name type="common">Lactobacillus plantarum</name>
    <dbReference type="NCBI Taxonomy" id="1590"/>
    <lineage>
        <taxon>Bacteria</taxon>
        <taxon>Bacillati</taxon>
        <taxon>Bacillota</taxon>
        <taxon>Bacilli</taxon>
        <taxon>Lactobacillales</taxon>
        <taxon>Lactobacillaceae</taxon>
        <taxon>Lactiplantibacillus</taxon>
    </lineage>
</organism>
<name>A0A165GPG0_LACPN</name>
<evidence type="ECO:0000313" key="2">
    <source>
        <dbReference type="EMBL" id="KZU05697.1"/>
    </source>
</evidence>
<evidence type="ECO:0000313" key="4">
    <source>
        <dbReference type="Proteomes" id="UP000076882"/>
    </source>
</evidence>
<dbReference type="KEGG" id="lpb:SH83_03030"/>
<protein>
    <recommendedName>
        <fullName evidence="6">DUF2334 domain-containing protein</fullName>
    </recommendedName>
</protein>
<dbReference type="Proteomes" id="UP000076882">
    <property type="component" value="Unassembled WGS sequence"/>
</dbReference>